<evidence type="ECO:0000256" key="1">
    <source>
        <dbReference type="SAM" id="Phobius"/>
    </source>
</evidence>
<dbReference type="Proteomes" id="UP000216004">
    <property type="component" value="Unassembled WGS sequence"/>
</dbReference>
<keyword evidence="1" id="KW-0812">Transmembrane</keyword>
<dbReference type="RefSeq" id="WP_275542069.1">
    <property type="nucleotide sequence ID" value="NZ_MWWS01000005.1"/>
</dbReference>
<dbReference type="AlphaFoldDB" id="A0A261EQW3"/>
<evidence type="ECO:0000313" key="3">
    <source>
        <dbReference type="Proteomes" id="UP000216004"/>
    </source>
</evidence>
<proteinExistence type="predicted"/>
<keyword evidence="1" id="KW-0472">Membrane</keyword>
<keyword evidence="1" id="KW-1133">Transmembrane helix</keyword>
<protein>
    <submittedName>
        <fullName evidence="2">Uncharacterized protein</fullName>
    </submittedName>
</protein>
<feature type="transmembrane region" description="Helical" evidence="1">
    <location>
        <begin position="12"/>
        <end position="34"/>
    </location>
</feature>
<sequence>MAFILVKHTMYISVSRAAIGIVLASAIVGLVIMANRDLSYESS</sequence>
<gene>
    <name evidence="2" type="ORF">BOCO_1060</name>
</gene>
<accession>A0A261EQW3</accession>
<organism evidence="2 3">
    <name type="scientific">Bombiscardovia coagulans</name>
    <dbReference type="NCBI Taxonomy" id="686666"/>
    <lineage>
        <taxon>Bacteria</taxon>
        <taxon>Bacillati</taxon>
        <taxon>Actinomycetota</taxon>
        <taxon>Actinomycetes</taxon>
        <taxon>Bifidobacteriales</taxon>
        <taxon>Bifidobacteriaceae</taxon>
        <taxon>Bombiscardovia</taxon>
    </lineage>
</organism>
<name>A0A261EQW3_9BIFI</name>
<reference evidence="2 3" key="1">
    <citation type="journal article" date="2017" name="BMC Genomics">
        <title>Comparative genomic and phylogenomic analyses of the Bifidobacteriaceae family.</title>
        <authorList>
            <person name="Lugli G.A."/>
            <person name="Milani C."/>
            <person name="Turroni F."/>
            <person name="Duranti S."/>
            <person name="Mancabelli L."/>
            <person name="Mangifesta M."/>
            <person name="Ferrario C."/>
            <person name="Modesto M."/>
            <person name="Mattarelli P."/>
            <person name="Jiri K."/>
            <person name="van Sinderen D."/>
            <person name="Ventura M."/>
        </authorList>
    </citation>
    <scope>NUCLEOTIDE SEQUENCE [LARGE SCALE GENOMIC DNA]</scope>
    <source>
        <strain evidence="2 3">DSM 22924</strain>
    </source>
</reference>
<keyword evidence="3" id="KW-1185">Reference proteome</keyword>
<evidence type="ECO:0000313" key="2">
    <source>
        <dbReference type="EMBL" id="OZG49251.1"/>
    </source>
</evidence>
<comment type="caution">
    <text evidence="2">The sequence shown here is derived from an EMBL/GenBank/DDBJ whole genome shotgun (WGS) entry which is preliminary data.</text>
</comment>
<dbReference type="EMBL" id="MWWS01000005">
    <property type="protein sequence ID" value="OZG49251.1"/>
    <property type="molecule type" value="Genomic_DNA"/>
</dbReference>